<evidence type="ECO:0000256" key="7">
    <source>
        <dbReference type="RuleBase" id="RU003879"/>
    </source>
</evidence>
<dbReference type="GO" id="GO:0022857">
    <property type="term" value="F:transmembrane transporter activity"/>
    <property type="evidence" value="ECO:0007669"/>
    <property type="project" value="InterPro"/>
</dbReference>
<keyword evidence="7" id="KW-0653">Protein transport</keyword>
<reference evidence="10" key="2">
    <citation type="submission" date="2021-04" db="EMBL/GenBank/DDBJ databases">
        <authorList>
            <person name="Gilroy R."/>
        </authorList>
    </citation>
    <scope>NUCLEOTIDE SEQUENCE</scope>
    <source>
        <strain evidence="10">ChiHecec3B27-8219</strain>
    </source>
</reference>
<keyword evidence="3" id="KW-1003">Cell membrane</keyword>
<gene>
    <name evidence="10" type="ORF">H9966_03995</name>
</gene>
<comment type="similarity">
    <text evidence="2 7">Belongs to the ExbD/TolR family.</text>
</comment>
<evidence type="ECO:0000256" key="3">
    <source>
        <dbReference type="ARBA" id="ARBA00022475"/>
    </source>
</evidence>
<evidence type="ECO:0000256" key="1">
    <source>
        <dbReference type="ARBA" id="ARBA00004162"/>
    </source>
</evidence>
<dbReference type="GO" id="GO:0005886">
    <property type="term" value="C:plasma membrane"/>
    <property type="evidence" value="ECO:0007669"/>
    <property type="project" value="UniProtKB-SubCell"/>
</dbReference>
<protein>
    <submittedName>
        <fullName evidence="10">Biopolymer transporter ExbD</fullName>
    </submittedName>
</protein>
<dbReference type="GO" id="GO:0015031">
    <property type="term" value="P:protein transport"/>
    <property type="evidence" value="ECO:0007669"/>
    <property type="project" value="UniProtKB-KW"/>
</dbReference>
<sequence length="185" mass="21143">MMIRRKRHEVPGLNTTSTADISFMLLIFFLVTTSMDSDKGLLRQLPPMEPKETVAKEELIEKRNLLRLEINNRGQLTADGQPITPEEIPDKLLPLARKAGKNHVVWLSCDPEANYDTYFQVQDQLVKGYAQWREEVSRQKTGKPYARLSAEQQATIRELTPQRVAEQDHTTEENNPFGIKEGGNP</sequence>
<reference evidence="10" key="1">
    <citation type="journal article" date="2021" name="PeerJ">
        <title>Extensive microbial diversity within the chicken gut microbiome revealed by metagenomics and culture.</title>
        <authorList>
            <person name="Gilroy R."/>
            <person name="Ravi A."/>
            <person name="Getino M."/>
            <person name="Pursley I."/>
            <person name="Horton D.L."/>
            <person name="Alikhan N.F."/>
            <person name="Baker D."/>
            <person name="Gharbi K."/>
            <person name="Hall N."/>
            <person name="Watson M."/>
            <person name="Adriaenssens E.M."/>
            <person name="Foster-Nyarko E."/>
            <person name="Jarju S."/>
            <person name="Secka A."/>
            <person name="Antonio M."/>
            <person name="Oren A."/>
            <person name="Chaudhuri R.R."/>
            <person name="La Ragione R."/>
            <person name="Hildebrand F."/>
            <person name="Pallen M.J."/>
        </authorList>
    </citation>
    <scope>NUCLEOTIDE SEQUENCE</scope>
    <source>
        <strain evidence="10">ChiHecec3B27-8219</strain>
    </source>
</reference>
<organism evidence="10 11">
    <name type="scientific">Candidatus Prevotella avicola</name>
    <dbReference type="NCBI Taxonomy" id="2838738"/>
    <lineage>
        <taxon>Bacteria</taxon>
        <taxon>Pseudomonadati</taxon>
        <taxon>Bacteroidota</taxon>
        <taxon>Bacteroidia</taxon>
        <taxon>Bacteroidales</taxon>
        <taxon>Prevotellaceae</taxon>
        <taxon>Prevotella</taxon>
    </lineage>
</organism>
<keyword evidence="5 9" id="KW-1133">Transmembrane helix</keyword>
<dbReference type="PANTHER" id="PTHR30558:SF3">
    <property type="entry name" value="BIOPOLYMER TRANSPORT PROTEIN EXBD-RELATED"/>
    <property type="match status" value="1"/>
</dbReference>
<keyword evidence="4 7" id="KW-0812">Transmembrane</keyword>
<evidence type="ECO:0000256" key="4">
    <source>
        <dbReference type="ARBA" id="ARBA00022692"/>
    </source>
</evidence>
<proteinExistence type="inferred from homology"/>
<keyword evidence="7" id="KW-0813">Transport</keyword>
<feature type="transmembrane region" description="Helical" evidence="9">
    <location>
        <begin position="12"/>
        <end position="31"/>
    </location>
</feature>
<evidence type="ECO:0000313" key="11">
    <source>
        <dbReference type="Proteomes" id="UP000824055"/>
    </source>
</evidence>
<dbReference type="EMBL" id="DXBE01000030">
    <property type="protein sequence ID" value="HIZ69036.1"/>
    <property type="molecule type" value="Genomic_DNA"/>
</dbReference>
<comment type="subcellular location">
    <subcellularLocation>
        <location evidence="1">Cell membrane</location>
        <topology evidence="1">Single-pass membrane protein</topology>
    </subcellularLocation>
    <subcellularLocation>
        <location evidence="7">Cell membrane</location>
        <topology evidence="7">Single-pass type II membrane protein</topology>
    </subcellularLocation>
</comment>
<evidence type="ECO:0000256" key="9">
    <source>
        <dbReference type="SAM" id="Phobius"/>
    </source>
</evidence>
<evidence type="ECO:0000313" key="10">
    <source>
        <dbReference type="EMBL" id="HIZ69036.1"/>
    </source>
</evidence>
<dbReference type="Proteomes" id="UP000824055">
    <property type="component" value="Unassembled WGS sequence"/>
</dbReference>
<evidence type="ECO:0000256" key="2">
    <source>
        <dbReference type="ARBA" id="ARBA00005811"/>
    </source>
</evidence>
<accession>A0A9D2JVN9</accession>
<dbReference type="PANTHER" id="PTHR30558">
    <property type="entry name" value="EXBD MEMBRANE COMPONENT OF PMF-DRIVEN MACROMOLECULE IMPORT SYSTEM"/>
    <property type="match status" value="1"/>
</dbReference>
<evidence type="ECO:0000256" key="5">
    <source>
        <dbReference type="ARBA" id="ARBA00022989"/>
    </source>
</evidence>
<evidence type="ECO:0000256" key="6">
    <source>
        <dbReference type="ARBA" id="ARBA00023136"/>
    </source>
</evidence>
<keyword evidence="6 9" id="KW-0472">Membrane</keyword>
<feature type="region of interest" description="Disordered" evidence="8">
    <location>
        <begin position="138"/>
        <end position="185"/>
    </location>
</feature>
<dbReference type="AlphaFoldDB" id="A0A9D2JVN9"/>
<evidence type="ECO:0000256" key="8">
    <source>
        <dbReference type="SAM" id="MobiDB-lite"/>
    </source>
</evidence>
<comment type="caution">
    <text evidence="10">The sequence shown here is derived from an EMBL/GenBank/DDBJ whole genome shotgun (WGS) entry which is preliminary data.</text>
</comment>
<dbReference type="Pfam" id="PF02472">
    <property type="entry name" value="ExbD"/>
    <property type="match status" value="1"/>
</dbReference>
<dbReference type="InterPro" id="IPR003400">
    <property type="entry name" value="ExbD"/>
</dbReference>
<name>A0A9D2JVN9_9BACT</name>